<evidence type="ECO:0000313" key="1">
    <source>
        <dbReference type="EMBL" id="CAI8883968.1"/>
    </source>
</evidence>
<accession>A0AA35UKB3</accession>
<gene>
    <name evidence="1" type="ORF">MCNOR_3123</name>
</gene>
<sequence>MNLSIKRRDFLKLAGATGLSLSFARLAQGAGSSPRRVIFVYTPDGAIPAQWHAQGTGTDFTLPAMTQPLERVRQHCIFLSGLNMVGPGGTHEGGVIKLLTGTGGQNSTLGVSLDYYLGQVFKTQTIRPHLNLNIVPIYTDKHITYDNNGVPVVPEMNPLAAFDSLFGASAGDSARAQRRISALDHSLSELNALRARLGTTEKVKLDTHLDALRELEQKLQSAAAGSCPAWNFNPTGFRVTRTALWQNPEFMDAGRMGTIADLHTDVAIHALACDLTRVVTLKWNNSVHDNVIKEAGSPMTCHGASHEAGQDFVTIKAWYMERFARLIERLQATPDGGGTLLDNTLVFHGSCLANGSWHNHDDMPFILAGGAAGGMATGRSLKFGGVPHNKLLVSIARFMGVNINSFGDQDSSPGPLSGLSG</sequence>
<protein>
    <submittedName>
        <fullName evidence="1">Tat (Twin-arginine translocation) pathway signal sequence domain protein</fullName>
    </submittedName>
</protein>
<dbReference type="RefSeq" id="WP_017365649.1">
    <property type="nucleotide sequence ID" value="NZ_CP079096.1"/>
</dbReference>
<dbReference type="PROSITE" id="PS51318">
    <property type="entry name" value="TAT"/>
    <property type="match status" value="1"/>
</dbReference>
<proteinExistence type="predicted"/>
<dbReference type="Pfam" id="PF07586">
    <property type="entry name" value="HXXSHH"/>
    <property type="match status" value="1"/>
</dbReference>
<dbReference type="EMBL" id="OX458332">
    <property type="protein sequence ID" value="CAI8883968.1"/>
    <property type="molecule type" value="Genomic_DNA"/>
</dbReference>
<dbReference type="InterPro" id="IPR006311">
    <property type="entry name" value="TAT_signal"/>
</dbReference>
<dbReference type="AlphaFoldDB" id="A0AA35UKB3"/>
<reference evidence="1" key="1">
    <citation type="submission" date="2023-03" db="EMBL/GenBank/DDBJ databases">
        <authorList>
            <person name="Pearce D."/>
        </authorList>
    </citation>
    <scope>NUCLEOTIDE SEQUENCE</scope>
    <source>
        <strain evidence="1">Mc</strain>
    </source>
</reference>
<evidence type="ECO:0000313" key="2">
    <source>
        <dbReference type="Proteomes" id="UP001158598"/>
    </source>
</evidence>
<name>A0AA35UKB3_METCP</name>
<dbReference type="Proteomes" id="UP001158598">
    <property type="component" value="Chromosome"/>
</dbReference>
<dbReference type="InterPro" id="IPR011447">
    <property type="entry name" value="DUF1552"/>
</dbReference>
<organism evidence="1 2">
    <name type="scientific">Methylococcus capsulatus</name>
    <dbReference type="NCBI Taxonomy" id="414"/>
    <lineage>
        <taxon>Bacteria</taxon>
        <taxon>Pseudomonadati</taxon>
        <taxon>Pseudomonadota</taxon>
        <taxon>Gammaproteobacteria</taxon>
        <taxon>Methylococcales</taxon>
        <taxon>Methylococcaceae</taxon>
        <taxon>Methylococcus</taxon>
    </lineage>
</organism>